<dbReference type="EC" id="3.1.3.15" evidence="4 11"/>
<keyword evidence="5" id="KW-0028">Amino-acid biosynthesis</keyword>
<evidence type="ECO:0000256" key="11">
    <source>
        <dbReference type="NCBIfam" id="TIGR02067"/>
    </source>
</evidence>
<dbReference type="InterPro" id="IPR020583">
    <property type="entry name" value="Inositol_monoP_metal-BS"/>
</dbReference>
<dbReference type="AlphaFoldDB" id="A0A1H7UV05"/>
<dbReference type="GO" id="GO:0046872">
    <property type="term" value="F:metal ion binding"/>
    <property type="evidence" value="ECO:0007669"/>
    <property type="project" value="UniProtKB-KW"/>
</dbReference>
<dbReference type="Gene3D" id="3.40.190.80">
    <property type="match status" value="1"/>
</dbReference>
<accession>A0A1H7UV05</accession>
<dbReference type="UniPathway" id="UPA00031">
    <property type="reaction ID" value="UER00013"/>
</dbReference>
<dbReference type="OrthoDB" id="9785695at2"/>
<feature type="binding site" evidence="12">
    <location>
        <position position="89"/>
    </location>
    <ligand>
        <name>Mg(2+)</name>
        <dbReference type="ChEBI" id="CHEBI:18420"/>
        <label>1</label>
        <note>catalytic</note>
    </ligand>
</feature>
<dbReference type="EMBL" id="FOAN01000006">
    <property type="protein sequence ID" value="SEM00761.1"/>
    <property type="molecule type" value="Genomic_DNA"/>
</dbReference>
<comment type="similarity">
    <text evidence="3">Belongs to the inositol monophosphatase superfamily.</text>
</comment>
<evidence type="ECO:0000256" key="7">
    <source>
        <dbReference type="ARBA" id="ARBA00022801"/>
    </source>
</evidence>
<evidence type="ECO:0000313" key="13">
    <source>
        <dbReference type="EMBL" id="SEM00761.1"/>
    </source>
</evidence>
<feature type="binding site" evidence="12">
    <location>
        <position position="88"/>
    </location>
    <ligand>
        <name>Mg(2+)</name>
        <dbReference type="ChEBI" id="CHEBI:18420"/>
        <label>1</label>
        <note>catalytic</note>
    </ligand>
</feature>
<dbReference type="FunFam" id="3.30.540.10:FF:000030">
    <property type="entry name" value="Inositol monophosphatase"/>
    <property type="match status" value="1"/>
</dbReference>
<evidence type="ECO:0000256" key="2">
    <source>
        <dbReference type="ARBA" id="ARBA00004970"/>
    </source>
</evidence>
<dbReference type="STRING" id="1036779.SAMN04515666_106437"/>
<sequence>MSAVDFTEFVSRLATLSGQAILPFFRARHTTEDKSGGGVFDPVTEGDRAGEDVMRNLIKRTFPAHGILGEEFGAENADADYVWVLDPIDGTRAFISGIPVWGTLIGLTRKGVPVYGMMNQPFTGERFSGDGRMARYEGPNGPRELHTRQLTNLAEATLMTTSPHLFVDGQKAAYDRVESAVRMARYGCDCYAYCMLAAGHVDLVIESGLKPYDIVALIPIIEGAGGIVTSWDGGSAAQGGTILAAGNKALHQAALALLNG</sequence>
<organism evidence="13 14">
    <name type="scientific">Bosea lupini</name>
    <dbReference type="NCBI Taxonomy" id="1036779"/>
    <lineage>
        <taxon>Bacteria</taxon>
        <taxon>Pseudomonadati</taxon>
        <taxon>Pseudomonadota</taxon>
        <taxon>Alphaproteobacteria</taxon>
        <taxon>Hyphomicrobiales</taxon>
        <taxon>Boseaceae</taxon>
        <taxon>Bosea</taxon>
    </lineage>
</organism>
<evidence type="ECO:0000256" key="4">
    <source>
        <dbReference type="ARBA" id="ARBA00013085"/>
    </source>
</evidence>
<dbReference type="NCBIfam" id="TIGR02067">
    <property type="entry name" value="his_9_HisN"/>
    <property type="match status" value="1"/>
</dbReference>
<dbReference type="GO" id="GO:0000105">
    <property type="term" value="P:L-histidine biosynthetic process"/>
    <property type="evidence" value="ECO:0007669"/>
    <property type="project" value="UniProtKB-UniRule"/>
</dbReference>
<dbReference type="CDD" id="cd01641">
    <property type="entry name" value="Bacterial_IMPase_like_1"/>
    <property type="match status" value="1"/>
</dbReference>
<evidence type="ECO:0000256" key="8">
    <source>
        <dbReference type="ARBA" id="ARBA00022842"/>
    </source>
</evidence>
<dbReference type="InterPro" id="IPR011809">
    <property type="entry name" value="His_9_proposed"/>
</dbReference>
<reference evidence="14" key="1">
    <citation type="submission" date="2016-10" db="EMBL/GenBank/DDBJ databases">
        <authorList>
            <person name="Varghese N."/>
            <person name="Submissions S."/>
        </authorList>
    </citation>
    <scope>NUCLEOTIDE SEQUENCE [LARGE SCALE GENOMIC DNA]</scope>
    <source>
        <strain evidence="14">LMG 26383,CCUG 61248,R- 45681</strain>
    </source>
</reference>
<feature type="binding site" evidence="12">
    <location>
        <position position="70"/>
    </location>
    <ligand>
        <name>Mg(2+)</name>
        <dbReference type="ChEBI" id="CHEBI:18420"/>
        <label>1</label>
        <note>catalytic</note>
    </ligand>
</feature>
<comment type="catalytic activity">
    <reaction evidence="10">
        <text>L-histidinol phosphate + H2O = L-histidinol + phosphate</text>
        <dbReference type="Rhea" id="RHEA:14465"/>
        <dbReference type="ChEBI" id="CHEBI:15377"/>
        <dbReference type="ChEBI" id="CHEBI:43474"/>
        <dbReference type="ChEBI" id="CHEBI:57699"/>
        <dbReference type="ChEBI" id="CHEBI:57980"/>
        <dbReference type="EC" id="3.1.3.15"/>
    </reaction>
</comment>
<feature type="binding site" evidence="12">
    <location>
        <position position="213"/>
    </location>
    <ligand>
        <name>Mg(2+)</name>
        <dbReference type="ChEBI" id="CHEBI:18420"/>
        <label>1</label>
        <note>catalytic</note>
    </ligand>
</feature>
<dbReference type="SUPFAM" id="SSF56655">
    <property type="entry name" value="Carbohydrate phosphatase"/>
    <property type="match status" value="1"/>
</dbReference>
<keyword evidence="8 12" id="KW-0460">Magnesium</keyword>
<evidence type="ECO:0000313" key="14">
    <source>
        <dbReference type="Proteomes" id="UP000199664"/>
    </source>
</evidence>
<evidence type="ECO:0000256" key="10">
    <source>
        <dbReference type="ARBA" id="ARBA00049158"/>
    </source>
</evidence>
<keyword evidence="6 12" id="KW-0479">Metal-binding</keyword>
<keyword evidence="9" id="KW-0368">Histidine biosynthesis</keyword>
<dbReference type="RefSeq" id="WP_091838105.1">
    <property type="nucleotide sequence ID" value="NZ_FOAN01000006.1"/>
</dbReference>
<dbReference type="Proteomes" id="UP000199664">
    <property type="component" value="Unassembled WGS sequence"/>
</dbReference>
<dbReference type="Pfam" id="PF00459">
    <property type="entry name" value="Inositol_P"/>
    <property type="match status" value="1"/>
</dbReference>
<evidence type="ECO:0000256" key="12">
    <source>
        <dbReference type="PIRSR" id="PIRSR600760-2"/>
    </source>
</evidence>
<feature type="binding site" evidence="12">
    <location>
        <position position="86"/>
    </location>
    <ligand>
        <name>Mg(2+)</name>
        <dbReference type="ChEBI" id="CHEBI:18420"/>
        <label>1</label>
        <note>catalytic</note>
    </ligand>
</feature>
<keyword evidence="14" id="KW-1185">Reference proteome</keyword>
<dbReference type="GO" id="GO:0008934">
    <property type="term" value="F:inositol monophosphate 1-phosphatase activity"/>
    <property type="evidence" value="ECO:0007669"/>
    <property type="project" value="TreeGrafter"/>
</dbReference>
<gene>
    <name evidence="13" type="ORF">SAMN04515666_106437</name>
</gene>
<evidence type="ECO:0000256" key="1">
    <source>
        <dbReference type="ARBA" id="ARBA00001946"/>
    </source>
</evidence>
<evidence type="ECO:0000256" key="6">
    <source>
        <dbReference type="ARBA" id="ARBA00022723"/>
    </source>
</evidence>
<dbReference type="PANTHER" id="PTHR20854:SF4">
    <property type="entry name" value="INOSITOL-1-MONOPHOSPHATASE-RELATED"/>
    <property type="match status" value="1"/>
</dbReference>
<dbReference type="PROSITE" id="PS00629">
    <property type="entry name" value="IMP_1"/>
    <property type="match status" value="1"/>
</dbReference>
<evidence type="ECO:0000256" key="5">
    <source>
        <dbReference type="ARBA" id="ARBA00022605"/>
    </source>
</evidence>
<dbReference type="Gene3D" id="3.30.540.10">
    <property type="entry name" value="Fructose-1,6-Bisphosphatase, subunit A, domain 1"/>
    <property type="match status" value="1"/>
</dbReference>
<evidence type="ECO:0000256" key="3">
    <source>
        <dbReference type="ARBA" id="ARBA00009759"/>
    </source>
</evidence>
<dbReference type="PRINTS" id="PR00377">
    <property type="entry name" value="IMPHPHTASES"/>
</dbReference>
<keyword evidence="7" id="KW-0378">Hydrolase</keyword>
<evidence type="ECO:0000256" key="9">
    <source>
        <dbReference type="ARBA" id="ARBA00023102"/>
    </source>
</evidence>
<dbReference type="GO" id="GO:0004401">
    <property type="term" value="F:histidinol-phosphatase activity"/>
    <property type="evidence" value="ECO:0007669"/>
    <property type="project" value="UniProtKB-UniRule"/>
</dbReference>
<comment type="cofactor">
    <cofactor evidence="1 12">
        <name>Mg(2+)</name>
        <dbReference type="ChEBI" id="CHEBI:18420"/>
    </cofactor>
</comment>
<dbReference type="InterPro" id="IPR000760">
    <property type="entry name" value="Inositol_monophosphatase-like"/>
</dbReference>
<dbReference type="PANTHER" id="PTHR20854">
    <property type="entry name" value="INOSITOL MONOPHOSPHATASE"/>
    <property type="match status" value="1"/>
</dbReference>
<protein>
    <recommendedName>
        <fullName evidence="4 11">Histidinol-phosphatase</fullName>
        <ecNumber evidence="4 11">3.1.3.15</ecNumber>
    </recommendedName>
</protein>
<name>A0A1H7UV05_9HYPH</name>
<proteinExistence type="inferred from homology"/>
<comment type="pathway">
    <text evidence="2">Amino-acid biosynthesis; L-histidine biosynthesis; L-histidine from 5-phospho-alpha-D-ribose 1-diphosphate: step 8/9.</text>
</comment>
<dbReference type="GO" id="GO:0007165">
    <property type="term" value="P:signal transduction"/>
    <property type="evidence" value="ECO:0007669"/>
    <property type="project" value="TreeGrafter"/>
</dbReference>
<dbReference type="GO" id="GO:0006020">
    <property type="term" value="P:inositol metabolic process"/>
    <property type="evidence" value="ECO:0007669"/>
    <property type="project" value="TreeGrafter"/>
</dbReference>